<gene>
    <name evidence="3" type="ORF">C3B59_05660</name>
</gene>
<dbReference type="EMBL" id="PPXF01000022">
    <property type="protein sequence ID" value="POH69385.1"/>
    <property type="molecule type" value="Genomic_DNA"/>
</dbReference>
<proteinExistence type="predicted"/>
<reference evidence="3 4" key="1">
    <citation type="submission" date="2018-01" db="EMBL/GenBank/DDBJ databases">
        <title>Cryobacterium sp. nov., from glaciers in China.</title>
        <authorList>
            <person name="Liu Q."/>
            <person name="Xin Y.-H."/>
        </authorList>
    </citation>
    <scope>NUCLEOTIDE SEQUENCE [LARGE SCALE GENOMIC DNA]</scope>
    <source>
        <strain evidence="3 4">TMB1-8</strain>
    </source>
</reference>
<protein>
    <submittedName>
        <fullName evidence="3">Helicase</fullName>
    </submittedName>
</protein>
<dbReference type="PANTHER" id="PTHR45766">
    <property type="entry name" value="DNA ANNEALING HELICASE AND ENDONUCLEASE ZRANB3 FAMILY MEMBER"/>
    <property type="match status" value="1"/>
</dbReference>
<evidence type="ECO:0000313" key="3">
    <source>
        <dbReference type="EMBL" id="POH69385.1"/>
    </source>
</evidence>
<evidence type="ECO:0000313" key="4">
    <source>
        <dbReference type="Proteomes" id="UP000237104"/>
    </source>
</evidence>
<dbReference type="AlphaFoldDB" id="A0A2S3ZMA1"/>
<dbReference type="SUPFAM" id="SSF52540">
    <property type="entry name" value="P-loop containing nucleoside triphosphate hydrolases"/>
    <property type="match status" value="2"/>
</dbReference>
<dbReference type="Proteomes" id="UP000237104">
    <property type="component" value="Unassembled WGS sequence"/>
</dbReference>
<dbReference type="InterPro" id="IPR001650">
    <property type="entry name" value="Helicase_C-like"/>
</dbReference>
<dbReference type="SMART" id="SM00487">
    <property type="entry name" value="DEXDc"/>
    <property type="match status" value="1"/>
</dbReference>
<dbReference type="InterPro" id="IPR027417">
    <property type="entry name" value="P-loop_NTPase"/>
</dbReference>
<sequence>MVSYSEFIARRKAKASPSGVTVRPGDLHHSLKPFQVEIVTRAAEIGLPAVWADTGLGKTRMQIEWCRVMADVSLIVAPLAVALQTIEEALTIGVVARYVRSAAQIDGPGIYVTNYEMVEHFDPKVFGAVALDEASILKQSDGKTRTRLIEHFASVPFRSAWTATPAPNDPEELTNQAEFLGHMSRTNMLAAYFVHDQDGWRLKGHAMGPMIEWMGTWAIAVRRPSDLGYSDEGYILPGLQIVPEMVAVEIEAAPDELFALTIGGVQGRSKVRRESLAARVARTVELVHREPGEQWLLWCGLNDEADALQSEILGSVNVHGSMSPEEKAEHLMAFAHGEIHTLITKPKIAGLGMNFQSSARMAFVGLSDSYEHYYQCIRRQYRYGQKRVVNAHIVLSEIESQIADNVLRKESQANRIVDAMVQSTRRAS</sequence>
<evidence type="ECO:0000259" key="2">
    <source>
        <dbReference type="PROSITE" id="PS51194"/>
    </source>
</evidence>
<keyword evidence="3" id="KW-0067">ATP-binding</keyword>
<dbReference type="GO" id="GO:0031297">
    <property type="term" value="P:replication fork processing"/>
    <property type="evidence" value="ECO:0007669"/>
    <property type="project" value="TreeGrafter"/>
</dbReference>
<dbReference type="PROSITE" id="PS51194">
    <property type="entry name" value="HELICASE_CTER"/>
    <property type="match status" value="1"/>
</dbReference>
<dbReference type="PANTHER" id="PTHR45766:SF6">
    <property type="entry name" value="SWI_SNF-RELATED MATRIX-ASSOCIATED ACTIN-DEPENDENT REGULATOR OF CHROMATIN SUBFAMILY A-LIKE PROTEIN 1"/>
    <property type="match status" value="1"/>
</dbReference>
<dbReference type="Gene3D" id="3.40.50.300">
    <property type="entry name" value="P-loop containing nucleotide triphosphate hydrolases"/>
    <property type="match status" value="2"/>
</dbReference>
<dbReference type="GO" id="GO:0016787">
    <property type="term" value="F:hydrolase activity"/>
    <property type="evidence" value="ECO:0007669"/>
    <property type="project" value="UniProtKB-KW"/>
</dbReference>
<keyword evidence="3" id="KW-0347">Helicase</keyword>
<dbReference type="InterPro" id="IPR014001">
    <property type="entry name" value="Helicase_ATP-bd"/>
</dbReference>
<keyword evidence="1" id="KW-0378">Hydrolase</keyword>
<accession>A0A2S3ZMA1</accession>
<feature type="domain" description="Helicase C-terminal" evidence="2">
    <location>
        <begin position="279"/>
        <end position="428"/>
    </location>
</feature>
<dbReference type="OrthoDB" id="9773060at2"/>
<organism evidence="3 4">
    <name type="scientific">Cryobacterium zongtaii</name>
    <dbReference type="NCBI Taxonomy" id="1259217"/>
    <lineage>
        <taxon>Bacteria</taxon>
        <taxon>Bacillati</taxon>
        <taxon>Actinomycetota</taxon>
        <taxon>Actinomycetes</taxon>
        <taxon>Micrococcales</taxon>
        <taxon>Microbacteriaceae</taxon>
        <taxon>Cryobacterium</taxon>
    </lineage>
</organism>
<evidence type="ECO:0000256" key="1">
    <source>
        <dbReference type="ARBA" id="ARBA00022801"/>
    </source>
</evidence>
<dbReference type="GO" id="GO:0006281">
    <property type="term" value="P:DNA repair"/>
    <property type="evidence" value="ECO:0007669"/>
    <property type="project" value="TreeGrafter"/>
</dbReference>
<keyword evidence="3" id="KW-0547">Nucleotide-binding</keyword>
<dbReference type="Pfam" id="PF00271">
    <property type="entry name" value="Helicase_C"/>
    <property type="match status" value="1"/>
</dbReference>
<comment type="caution">
    <text evidence="3">The sequence shown here is derived from an EMBL/GenBank/DDBJ whole genome shotgun (WGS) entry which is preliminary data.</text>
</comment>
<dbReference type="GO" id="GO:0004386">
    <property type="term" value="F:helicase activity"/>
    <property type="evidence" value="ECO:0007669"/>
    <property type="project" value="UniProtKB-KW"/>
</dbReference>
<name>A0A2S3ZMA1_9MICO</name>